<evidence type="ECO:0000313" key="2">
    <source>
        <dbReference type="EMBL" id="KAG9485232.1"/>
    </source>
</evidence>
<proteinExistence type="predicted"/>
<organism evidence="2 3">
    <name type="scientific">Eleutherodactylus coqui</name>
    <name type="common">Puerto Rican coqui</name>
    <dbReference type="NCBI Taxonomy" id="57060"/>
    <lineage>
        <taxon>Eukaryota</taxon>
        <taxon>Metazoa</taxon>
        <taxon>Chordata</taxon>
        <taxon>Craniata</taxon>
        <taxon>Vertebrata</taxon>
        <taxon>Euteleostomi</taxon>
        <taxon>Amphibia</taxon>
        <taxon>Batrachia</taxon>
        <taxon>Anura</taxon>
        <taxon>Neobatrachia</taxon>
        <taxon>Hyloidea</taxon>
        <taxon>Eleutherodactylidae</taxon>
        <taxon>Eleutherodactylinae</taxon>
        <taxon>Eleutherodactylus</taxon>
        <taxon>Eleutherodactylus</taxon>
    </lineage>
</organism>
<comment type="caution">
    <text evidence="2">The sequence shown here is derived from an EMBL/GenBank/DDBJ whole genome shotgun (WGS) entry which is preliminary data.</text>
</comment>
<sequence>MFSPYVCDAAEAALFGGFPFLGCCISTFHSRHNKIDLVFKDTCLILCTLSLVLFTLVAKARSLSVTNSYVGDCMRQSLELTKMCIPDHIIVHIP</sequence>
<name>A0A8J6FBV6_ELECQ</name>
<gene>
    <name evidence="2" type="ORF">GDO78_008359</name>
</gene>
<accession>A0A8J6FBV6</accession>
<dbReference type="AlphaFoldDB" id="A0A8J6FBV6"/>
<feature type="transmembrane region" description="Helical" evidence="1">
    <location>
        <begin position="12"/>
        <end position="30"/>
    </location>
</feature>
<protein>
    <submittedName>
        <fullName evidence="2">Uncharacterized protein</fullName>
    </submittedName>
</protein>
<dbReference type="EMBL" id="WNTK01000004">
    <property type="protein sequence ID" value="KAG9485232.1"/>
    <property type="molecule type" value="Genomic_DNA"/>
</dbReference>
<keyword evidence="1" id="KW-1133">Transmembrane helix</keyword>
<keyword evidence="1" id="KW-0812">Transmembrane</keyword>
<evidence type="ECO:0000256" key="1">
    <source>
        <dbReference type="SAM" id="Phobius"/>
    </source>
</evidence>
<evidence type="ECO:0000313" key="3">
    <source>
        <dbReference type="Proteomes" id="UP000770717"/>
    </source>
</evidence>
<feature type="transmembrane region" description="Helical" evidence="1">
    <location>
        <begin position="37"/>
        <end position="58"/>
    </location>
</feature>
<reference evidence="2" key="1">
    <citation type="thesis" date="2020" institute="ProQuest LLC" country="789 East Eisenhower Parkway, Ann Arbor, MI, USA">
        <title>Comparative Genomics and Chromosome Evolution.</title>
        <authorList>
            <person name="Mudd A.B."/>
        </authorList>
    </citation>
    <scope>NUCLEOTIDE SEQUENCE</scope>
    <source>
        <strain evidence="2">HN-11 Male</strain>
        <tissue evidence="2">Kidney and liver</tissue>
    </source>
</reference>
<dbReference type="Proteomes" id="UP000770717">
    <property type="component" value="Unassembled WGS sequence"/>
</dbReference>
<keyword evidence="3" id="KW-1185">Reference proteome</keyword>
<keyword evidence="1" id="KW-0472">Membrane</keyword>